<dbReference type="KEGG" id="asx:CDL62_11000"/>
<dbReference type="GO" id="GO:0005829">
    <property type="term" value="C:cytosol"/>
    <property type="evidence" value="ECO:0007669"/>
    <property type="project" value="TreeGrafter"/>
</dbReference>
<dbReference type="GO" id="GO:0050821">
    <property type="term" value="P:protein stabilization"/>
    <property type="evidence" value="ECO:0007669"/>
    <property type="project" value="TreeGrafter"/>
</dbReference>
<gene>
    <name evidence="5" type="ORF">SAMN03080601_00586</name>
</gene>
<keyword evidence="4" id="KW-0812">Transmembrane</keyword>
<keyword evidence="4" id="KW-0472">Membrane</keyword>
<keyword evidence="3" id="KW-0175">Coiled coil</keyword>
<dbReference type="AlphaFoldDB" id="A0A1T5BQ81"/>
<keyword evidence="4" id="KW-1133">Transmembrane helix</keyword>
<dbReference type="STRING" id="889453.SAMN03080601_00586"/>
<organism evidence="5 6">
    <name type="scientific">Alkalitalea saponilacus</name>
    <dbReference type="NCBI Taxonomy" id="889453"/>
    <lineage>
        <taxon>Bacteria</taxon>
        <taxon>Pseudomonadati</taxon>
        <taxon>Bacteroidota</taxon>
        <taxon>Bacteroidia</taxon>
        <taxon>Marinilabiliales</taxon>
        <taxon>Marinilabiliaceae</taxon>
        <taxon>Alkalitalea</taxon>
    </lineage>
</organism>
<dbReference type="RefSeq" id="WP_079556495.1">
    <property type="nucleotide sequence ID" value="NZ_CP021904.1"/>
</dbReference>
<dbReference type="EMBL" id="FUYV01000002">
    <property type="protein sequence ID" value="SKB49344.1"/>
    <property type="molecule type" value="Genomic_DNA"/>
</dbReference>
<evidence type="ECO:0000256" key="2">
    <source>
        <dbReference type="ARBA" id="ARBA00022729"/>
    </source>
</evidence>
<dbReference type="GO" id="GO:0051082">
    <property type="term" value="F:unfolded protein binding"/>
    <property type="evidence" value="ECO:0007669"/>
    <property type="project" value="InterPro"/>
</dbReference>
<evidence type="ECO:0000313" key="5">
    <source>
        <dbReference type="EMBL" id="SKB49344.1"/>
    </source>
</evidence>
<reference evidence="5 6" key="1">
    <citation type="submission" date="2017-02" db="EMBL/GenBank/DDBJ databases">
        <authorList>
            <person name="Peterson S.W."/>
        </authorList>
    </citation>
    <scope>NUCLEOTIDE SEQUENCE [LARGE SCALE GENOMIC DNA]</scope>
    <source>
        <strain evidence="5 6">DSM 24412</strain>
    </source>
</reference>
<dbReference type="Proteomes" id="UP000191055">
    <property type="component" value="Unassembled WGS sequence"/>
</dbReference>
<keyword evidence="6" id="KW-1185">Reference proteome</keyword>
<dbReference type="InterPro" id="IPR024930">
    <property type="entry name" value="Skp_dom_sf"/>
</dbReference>
<name>A0A1T5BQ81_9BACT</name>
<feature type="coiled-coil region" evidence="3">
    <location>
        <begin position="106"/>
        <end position="136"/>
    </location>
</feature>
<sequence length="200" mass="23480">MKKISVIVNVVLLVAVAALYVVVLSNGRTHSEEEKKPGMRETSDHGIVYINTDSLIINYEFARKLSEDLLRREESSRTDFNSRARVFQEDMMEFQRKLQNNGFLSLERAQSEERRLRQKEVELQELNTRLSNELMRQQDMMNQQLRDTITNFLSEFSEKRSYRMVISNTMGDNILYAEPVYDITKDVVEILNKRYRAAGN</sequence>
<evidence type="ECO:0000256" key="3">
    <source>
        <dbReference type="SAM" id="Coils"/>
    </source>
</evidence>
<evidence type="ECO:0000256" key="4">
    <source>
        <dbReference type="SAM" id="Phobius"/>
    </source>
</evidence>
<comment type="similarity">
    <text evidence="1">Belongs to the Skp family.</text>
</comment>
<keyword evidence="2" id="KW-0732">Signal</keyword>
<dbReference type="SMART" id="SM00935">
    <property type="entry name" value="OmpH"/>
    <property type="match status" value="1"/>
</dbReference>
<dbReference type="SUPFAM" id="SSF111384">
    <property type="entry name" value="OmpH-like"/>
    <property type="match status" value="1"/>
</dbReference>
<evidence type="ECO:0000313" key="6">
    <source>
        <dbReference type="Proteomes" id="UP000191055"/>
    </source>
</evidence>
<protein>
    <submittedName>
        <fullName evidence="5">Periplasmic chaperone for outer membrane proteins Skp</fullName>
    </submittedName>
</protein>
<dbReference type="Gene3D" id="3.30.910.20">
    <property type="entry name" value="Skp domain"/>
    <property type="match status" value="1"/>
</dbReference>
<accession>A0A1T5BQ81</accession>
<dbReference type="OrthoDB" id="1493259at2"/>
<dbReference type="PANTHER" id="PTHR35089:SF1">
    <property type="entry name" value="CHAPERONE PROTEIN SKP"/>
    <property type="match status" value="1"/>
</dbReference>
<dbReference type="Pfam" id="PF03938">
    <property type="entry name" value="OmpH"/>
    <property type="match status" value="1"/>
</dbReference>
<dbReference type="PANTHER" id="PTHR35089">
    <property type="entry name" value="CHAPERONE PROTEIN SKP"/>
    <property type="match status" value="1"/>
</dbReference>
<dbReference type="InterPro" id="IPR005632">
    <property type="entry name" value="Chaperone_Skp"/>
</dbReference>
<evidence type="ECO:0000256" key="1">
    <source>
        <dbReference type="ARBA" id="ARBA00009091"/>
    </source>
</evidence>
<feature type="transmembrane region" description="Helical" evidence="4">
    <location>
        <begin position="6"/>
        <end position="26"/>
    </location>
</feature>
<proteinExistence type="inferred from homology"/>